<comment type="caution">
    <text evidence="1">The sequence shown here is derived from an EMBL/GenBank/DDBJ whole genome shotgun (WGS) entry which is preliminary data.</text>
</comment>
<dbReference type="AlphaFoldDB" id="A0A9D1MY32"/>
<protein>
    <recommendedName>
        <fullName evidence="3">STAS domain-containing protein</fullName>
    </recommendedName>
</protein>
<dbReference type="EMBL" id="DVOD01000005">
    <property type="protein sequence ID" value="HIU91574.1"/>
    <property type="molecule type" value="Genomic_DNA"/>
</dbReference>
<evidence type="ECO:0008006" key="3">
    <source>
        <dbReference type="Google" id="ProtNLM"/>
    </source>
</evidence>
<dbReference type="Gene3D" id="3.30.750.24">
    <property type="entry name" value="STAS domain"/>
    <property type="match status" value="1"/>
</dbReference>
<reference evidence="1" key="2">
    <citation type="journal article" date="2021" name="PeerJ">
        <title>Extensive microbial diversity within the chicken gut microbiome revealed by metagenomics and culture.</title>
        <authorList>
            <person name="Gilroy R."/>
            <person name="Ravi A."/>
            <person name="Getino M."/>
            <person name="Pursley I."/>
            <person name="Horton D.L."/>
            <person name="Alikhan N.F."/>
            <person name="Baker D."/>
            <person name="Gharbi K."/>
            <person name="Hall N."/>
            <person name="Watson M."/>
            <person name="Adriaenssens E.M."/>
            <person name="Foster-Nyarko E."/>
            <person name="Jarju S."/>
            <person name="Secka A."/>
            <person name="Antonio M."/>
            <person name="Oren A."/>
            <person name="Chaudhuri R.R."/>
            <person name="La Ragione R."/>
            <person name="Hildebrand F."/>
            <person name="Pallen M.J."/>
        </authorList>
    </citation>
    <scope>NUCLEOTIDE SEQUENCE</scope>
    <source>
        <strain evidence="1">CHK154-7741</strain>
    </source>
</reference>
<organism evidence="1 2">
    <name type="scientific">Candidatus Limenecus avicola</name>
    <dbReference type="NCBI Taxonomy" id="2840847"/>
    <lineage>
        <taxon>Bacteria</taxon>
        <taxon>Bacillati</taxon>
        <taxon>Bacillota</taxon>
        <taxon>Clostridia</taxon>
        <taxon>Eubacteriales</taxon>
        <taxon>Clostridiaceae</taxon>
        <taxon>Clostridiaceae incertae sedis</taxon>
        <taxon>Candidatus Limenecus</taxon>
    </lineage>
</organism>
<evidence type="ECO:0000313" key="1">
    <source>
        <dbReference type="EMBL" id="HIU91574.1"/>
    </source>
</evidence>
<gene>
    <name evidence="1" type="ORF">IAD26_00420</name>
</gene>
<dbReference type="InterPro" id="IPR036513">
    <property type="entry name" value="STAS_dom_sf"/>
</dbReference>
<accession>A0A9D1MY32</accession>
<proteinExistence type="predicted"/>
<reference evidence="1" key="1">
    <citation type="submission" date="2020-10" db="EMBL/GenBank/DDBJ databases">
        <authorList>
            <person name="Gilroy R."/>
        </authorList>
    </citation>
    <scope>NUCLEOTIDE SEQUENCE</scope>
    <source>
        <strain evidence="1">CHK154-7741</strain>
    </source>
</reference>
<name>A0A9D1MY32_9CLOT</name>
<dbReference type="Proteomes" id="UP000886748">
    <property type="component" value="Unassembled WGS sequence"/>
</dbReference>
<evidence type="ECO:0000313" key="2">
    <source>
        <dbReference type="Proteomes" id="UP000886748"/>
    </source>
</evidence>
<sequence>MQKIYIHSWLDKKYPAAGFIQSADNELELDFSNVDEICLKDIEKLLDLQKIAVFNEIKIHVENMKPNISRLFEQTGLYKMLTFGNPQKIRTRKRQGLAFD</sequence>
<dbReference type="SUPFAM" id="SSF52091">
    <property type="entry name" value="SpoIIaa-like"/>
    <property type="match status" value="1"/>
</dbReference>